<dbReference type="Pfam" id="PF00528">
    <property type="entry name" value="BPD_transp_1"/>
    <property type="match status" value="1"/>
</dbReference>
<gene>
    <name evidence="9" type="ORF">JF922_02405</name>
</gene>
<feature type="transmembrane region" description="Helical" evidence="7">
    <location>
        <begin position="133"/>
        <end position="154"/>
    </location>
</feature>
<keyword evidence="6 7" id="KW-0472">Membrane</keyword>
<dbReference type="RefSeq" id="WP_338198759.1">
    <property type="nucleotide sequence ID" value="NZ_JAEKNR010000029.1"/>
</dbReference>
<evidence type="ECO:0000256" key="1">
    <source>
        <dbReference type="ARBA" id="ARBA00004651"/>
    </source>
</evidence>
<dbReference type="GO" id="GO:0055085">
    <property type="term" value="P:transmembrane transport"/>
    <property type="evidence" value="ECO:0007669"/>
    <property type="project" value="InterPro"/>
</dbReference>
<evidence type="ECO:0000313" key="10">
    <source>
        <dbReference type="Proteomes" id="UP000612893"/>
    </source>
</evidence>
<feature type="domain" description="ABC transmembrane type-1" evidence="8">
    <location>
        <begin position="94"/>
        <end position="283"/>
    </location>
</feature>
<evidence type="ECO:0000256" key="6">
    <source>
        <dbReference type="ARBA" id="ARBA00023136"/>
    </source>
</evidence>
<dbReference type="InterPro" id="IPR050366">
    <property type="entry name" value="BP-dependent_transpt_permease"/>
</dbReference>
<name>A0A934K5T7_9BACT</name>
<evidence type="ECO:0000256" key="3">
    <source>
        <dbReference type="ARBA" id="ARBA00022475"/>
    </source>
</evidence>
<dbReference type="InterPro" id="IPR000515">
    <property type="entry name" value="MetI-like"/>
</dbReference>
<evidence type="ECO:0000313" key="9">
    <source>
        <dbReference type="EMBL" id="MBJ7596926.1"/>
    </source>
</evidence>
<dbReference type="SUPFAM" id="SSF161098">
    <property type="entry name" value="MetI-like"/>
    <property type="match status" value="1"/>
</dbReference>
<evidence type="ECO:0000256" key="2">
    <source>
        <dbReference type="ARBA" id="ARBA00022448"/>
    </source>
</evidence>
<dbReference type="Gene3D" id="1.10.3720.10">
    <property type="entry name" value="MetI-like"/>
    <property type="match status" value="1"/>
</dbReference>
<keyword evidence="10" id="KW-1185">Reference proteome</keyword>
<comment type="subcellular location">
    <subcellularLocation>
        <location evidence="1 7">Cell membrane</location>
        <topology evidence="1 7">Multi-pass membrane protein</topology>
    </subcellularLocation>
</comment>
<dbReference type="CDD" id="cd06261">
    <property type="entry name" value="TM_PBP2"/>
    <property type="match status" value="1"/>
</dbReference>
<keyword evidence="2 7" id="KW-0813">Transport</keyword>
<evidence type="ECO:0000256" key="5">
    <source>
        <dbReference type="ARBA" id="ARBA00022989"/>
    </source>
</evidence>
<reference evidence="9" key="1">
    <citation type="submission" date="2020-10" db="EMBL/GenBank/DDBJ databases">
        <title>Ca. Dormibacterota MAGs.</title>
        <authorList>
            <person name="Montgomery K."/>
        </authorList>
    </citation>
    <scope>NUCLEOTIDE SEQUENCE [LARGE SCALE GENOMIC DNA]</scope>
    <source>
        <strain evidence="9">SC8812_S17_10</strain>
    </source>
</reference>
<dbReference type="InterPro" id="IPR025966">
    <property type="entry name" value="OppC_N"/>
</dbReference>
<dbReference type="PROSITE" id="PS50928">
    <property type="entry name" value="ABC_TM1"/>
    <property type="match status" value="1"/>
</dbReference>
<feature type="transmembrane region" description="Helical" evidence="7">
    <location>
        <begin position="160"/>
        <end position="177"/>
    </location>
</feature>
<keyword evidence="4 7" id="KW-0812">Transmembrane</keyword>
<feature type="transmembrane region" description="Helical" evidence="7">
    <location>
        <begin position="260"/>
        <end position="283"/>
    </location>
</feature>
<organism evidence="9 10">
    <name type="scientific">Candidatus Nephthysia bennettiae</name>
    <dbReference type="NCBI Taxonomy" id="3127016"/>
    <lineage>
        <taxon>Bacteria</taxon>
        <taxon>Bacillati</taxon>
        <taxon>Candidatus Dormiibacterota</taxon>
        <taxon>Candidatus Dormibacteria</taxon>
        <taxon>Candidatus Dormibacterales</taxon>
        <taxon>Candidatus Dormibacteraceae</taxon>
        <taxon>Candidatus Nephthysia</taxon>
    </lineage>
</organism>
<feature type="transmembrane region" description="Helical" evidence="7">
    <location>
        <begin position="211"/>
        <end position="240"/>
    </location>
</feature>
<sequence length="307" mass="32724">MSTSAPAIPERRRAPGAPGQLLGRLQRSWQEDWIGVTAMAVLVLIVLVAVLAPVIAPYDPIKISSDNLVGPGPRHFFGTDQFGRDIFSRVLWGTRLTLLAPVVGIAISTVVGVPLGLLAGYGGRWMSGLIMRTMDVLLAFPGLLLALIVVAILGPGLLNLMVAIGISFIPVFARVVYGSTLSAKGQDYVMAARTVGCSPLRIMRRHILPNVMTQIVVIASSAIGWAILTAATLNFLGFGVKLPTPEWGADLAAGKDWLEAGWWISTFPGLAITVTILAANYVGDSVAAALEPRSHWRENVQQVGMEV</sequence>
<accession>A0A934K5T7</accession>
<keyword evidence="5 7" id="KW-1133">Transmembrane helix</keyword>
<dbReference type="Pfam" id="PF12911">
    <property type="entry name" value="OppC_N"/>
    <property type="match status" value="1"/>
</dbReference>
<dbReference type="PANTHER" id="PTHR43386">
    <property type="entry name" value="OLIGOPEPTIDE TRANSPORT SYSTEM PERMEASE PROTEIN APPC"/>
    <property type="match status" value="1"/>
</dbReference>
<evidence type="ECO:0000259" key="8">
    <source>
        <dbReference type="PROSITE" id="PS50928"/>
    </source>
</evidence>
<evidence type="ECO:0000256" key="7">
    <source>
        <dbReference type="RuleBase" id="RU363032"/>
    </source>
</evidence>
<evidence type="ECO:0000256" key="4">
    <source>
        <dbReference type="ARBA" id="ARBA00022692"/>
    </source>
</evidence>
<dbReference type="GO" id="GO:0005886">
    <property type="term" value="C:plasma membrane"/>
    <property type="evidence" value="ECO:0007669"/>
    <property type="project" value="UniProtKB-SubCell"/>
</dbReference>
<proteinExistence type="inferred from homology"/>
<dbReference type="PANTHER" id="PTHR43386:SF1">
    <property type="entry name" value="D,D-DIPEPTIDE TRANSPORT SYSTEM PERMEASE PROTEIN DDPC-RELATED"/>
    <property type="match status" value="1"/>
</dbReference>
<dbReference type="AlphaFoldDB" id="A0A934K5T7"/>
<feature type="transmembrane region" description="Helical" evidence="7">
    <location>
        <begin position="33"/>
        <end position="56"/>
    </location>
</feature>
<comment type="caution">
    <text evidence="9">The sequence shown here is derived from an EMBL/GenBank/DDBJ whole genome shotgun (WGS) entry which is preliminary data.</text>
</comment>
<comment type="similarity">
    <text evidence="7">Belongs to the binding-protein-dependent transport system permease family.</text>
</comment>
<dbReference type="EMBL" id="JAEKNR010000029">
    <property type="protein sequence ID" value="MBJ7596926.1"/>
    <property type="molecule type" value="Genomic_DNA"/>
</dbReference>
<dbReference type="Proteomes" id="UP000612893">
    <property type="component" value="Unassembled WGS sequence"/>
</dbReference>
<dbReference type="InterPro" id="IPR035906">
    <property type="entry name" value="MetI-like_sf"/>
</dbReference>
<keyword evidence="3" id="KW-1003">Cell membrane</keyword>
<feature type="transmembrane region" description="Helical" evidence="7">
    <location>
        <begin position="98"/>
        <end position="121"/>
    </location>
</feature>
<protein>
    <submittedName>
        <fullName evidence="9">ABC transporter permease</fullName>
    </submittedName>
</protein>